<name>A0A1V2I7L4_9ACTN</name>
<keyword evidence="2" id="KW-0349">Heme</keyword>
<dbReference type="PANTHER" id="PTHR46696:SF6">
    <property type="entry name" value="P450, PUTATIVE (EUROFUNG)-RELATED"/>
    <property type="match status" value="1"/>
</dbReference>
<dbReference type="InterPro" id="IPR036396">
    <property type="entry name" value="Cyt_P450_sf"/>
</dbReference>
<dbReference type="RefSeq" id="WP_076818839.1">
    <property type="nucleotide sequence ID" value="NZ_MOMC01000043.1"/>
</dbReference>
<sequence length="425" mass="47000">MTDRRTIDLDHHSQEYADSYHQVADELRGSGCPVAWSEHHGGFWVTPGHADVARVARDDDYFTQDHERREDGGGLGQGVQRPPGPVRTLPIESHSPFTQFIRQLCGPAFSPAGAKQFEPRFLEMVTECLDAVIETGRVDFSEDLAAITTVRATMELIGLPADRLPLYAKVSHESSYLAPGQPGFDEAMAGIGEIQSDVIGLVSERKKNPGEGGLIDRLLVGDVRGRQLSEDEVVGVLMSLILGGGDTTATLTLQTLRWLHHNPEHRARLLTDDAYFATATEEFLRVFTPNVQIFRVATQDTELSGQPVRRGESVMMWWAAANRDPAVFADPYEVRLDRREANRHLSFGNGTHRCLGQHIARMEFRTMVREVLRRMPDYQIDESAVDRYHTVKTIDGLMHLPAVFTPGSREGGRPAAAAAAAAAVA</sequence>
<keyword evidence="2" id="KW-0408">Iron</keyword>
<organism evidence="4 5">
    <name type="scientific">Pseudofrankia asymbiotica</name>
    <dbReference type="NCBI Taxonomy" id="1834516"/>
    <lineage>
        <taxon>Bacteria</taxon>
        <taxon>Bacillati</taxon>
        <taxon>Actinomycetota</taxon>
        <taxon>Actinomycetes</taxon>
        <taxon>Frankiales</taxon>
        <taxon>Frankiaceae</taxon>
        <taxon>Pseudofrankia</taxon>
    </lineage>
</organism>
<evidence type="ECO:0000256" key="1">
    <source>
        <dbReference type="ARBA" id="ARBA00010617"/>
    </source>
</evidence>
<dbReference type="PROSITE" id="PS00086">
    <property type="entry name" value="CYTOCHROME_P450"/>
    <property type="match status" value="1"/>
</dbReference>
<dbReference type="SUPFAM" id="SSF48264">
    <property type="entry name" value="Cytochrome P450"/>
    <property type="match status" value="1"/>
</dbReference>
<keyword evidence="2" id="KW-0503">Monooxygenase</keyword>
<reference evidence="5" key="1">
    <citation type="submission" date="2016-10" db="EMBL/GenBank/DDBJ databases">
        <title>Frankia sp. NRRL B-16386 Genome sequencing.</title>
        <authorList>
            <person name="Ghodhbane-Gtari F."/>
            <person name="Swanson E."/>
            <person name="Gueddou A."/>
            <person name="Hezbri K."/>
            <person name="Ktari K."/>
            <person name="Nouioui I."/>
            <person name="Morris K."/>
            <person name="Simpson S."/>
            <person name="Abebe-Akele F."/>
            <person name="Thomas K."/>
            <person name="Gtari M."/>
            <person name="Tisa L.S."/>
        </authorList>
    </citation>
    <scope>NUCLEOTIDE SEQUENCE [LARGE SCALE GENOMIC DNA]</scope>
    <source>
        <strain evidence="5">NRRL B-16386</strain>
    </source>
</reference>
<protein>
    <recommendedName>
        <fullName evidence="6">Cytochrome</fullName>
    </recommendedName>
</protein>
<feature type="region of interest" description="Disordered" evidence="3">
    <location>
        <begin position="65"/>
        <end position="85"/>
    </location>
</feature>
<comment type="caution">
    <text evidence="4">The sequence shown here is derived from an EMBL/GenBank/DDBJ whole genome shotgun (WGS) entry which is preliminary data.</text>
</comment>
<evidence type="ECO:0000256" key="3">
    <source>
        <dbReference type="SAM" id="MobiDB-lite"/>
    </source>
</evidence>
<dbReference type="EMBL" id="MOMC01000043">
    <property type="protein sequence ID" value="ONH28030.1"/>
    <property type="molecule type" value="Genomic_DNA"/>
</dbReference>
<dbReference type="PRINTS" id="PR00359">
    <property type="entry name" value="BP450"/>
</dbReference>
<comment type="similarity">
    <text evidence="1 2">Belongs to the cytochrome P450 family.</text>
</comment>
<evidence type="ECO:0000313" key="4">
    <source>
        <dbReference type="EMBL" id="ONH28030.1"/>
    </source>
</evidence>
<dbReference type="OrthoDB" id="3209493at2"/>
<gene>
    <name evidence="4" type="ORF">BL253_20730</name>
</gene>
<keyword evidence="2" id="KW-0560">Oxidoreductase</keyword>
<dbReference type="InterPro" id="IPR017972">
    <property type="entry name" value="Cyt_P450_CS"/>
</dbReference>
<dbReference type="Pfam" id="PF00067">
    <property type="entry name" value="p450"/>
    <property type="match status" value="1"/>
</dbReference>
<dbReference type="InterPro" id="IPR002397">
    <property type="entry name" value="Cyt_P450_B"/>
</dbReference>
<evidence type="ECO:0008006" key="6">
    <source>
        <dbReference type="Google" id="ProtNLM"/>
    </source>
</evidence>
<keyword evidence="5" id="KW-1185">Reference proteome</keyword>
<dbReference type="Gene3D" id="1.10.630.10">
    <property type="entry name" value="Cytochrome P450"/>
    <property type="match status" value="1"/>
</dbReference>
<dbReference type="AlphaFoldDB" id="A0A1V2I7L4"/>
<proteinExistence type="inferred from homology"/>
<dbReference type="STRING" id="1834516.BL253_20730"/>
<evidence type="ECO:0000256" key="2">
    <source>
        <dbReference type="RuleBase" id="RU000461"/>
    </source>
</evidence>
<dbReference type="GO" id="GO:0020037">
    <property type="term" value="F:heme binding"/>
    <property type="evidence" value="ECO:0007669"/>
    <property type="project" value="InterPro"/>
</dbReference>
<accession>A0A1V2I7L4</accession>
<dbReference type="GO" id="GO:0005506">
    <property type="term" value="F:iron ion binding"/>
    <property type="evidence" value="ECO:0007669"/>
    <property type="project" value="InterPro"/>
</dbReference>
<dbReference type="GO" id="GO:0004497">
    <property type="term" value="F:monooxygenase activity"/>
    <property type="evidence" value="ECO:0007669"/>
    <property type="project" value="UniProtKB-KW"/>
</dbReference>
<keyword evidence="2" id="KW-0479">Metal-binding</keyword>
<dbReference type="GO" id="GO:0016705">
    <property type="term" value="F:oxidoreductase activity, acting on paired donors, with incorporation or reduction of molecular oxygen"/>
    <property type="evidence" value="ECO:0007669"/>
    <property type="project" value="InterPro"/>
</dbReference>
<dbReference type="InterPro" id="IPR001128">
    <property type="entry name" value="Cyt_P450"/>
</dbReference>
<evidence type="ECO:0000313" key="5">
    <source>
        <dbReference type="Proteomes" id="UP000188929"/>
    </source>
</evidence>
<dbReference type="Proteomes" id="UP000188929">
    <property type="component" value="Unassembled WGS sequence"/>
</dbReference>
<dbReference type="PANTHER" id="PTHR46696">
    <property type="entry name" value="P450, PUTATIVE (EUROFUNG)-RELATED"/>
    <property type="match status" value="1"/>
</dbReference>